<name>A0A846TPP0_9MOLU</name>
<dbReference type="AlphaFoldDB" id="A0A846TPP0"/>
<dbReference type="InterPro" id="IPR038584">
    <property type="entry name" value="Ribosomal_bL33_sf"/>
</dbReference>
<keyword evidence="3 5" id="KW-0687">Ribonucleoprotein</keyword>
<reference evidence="6 7" key="1">
    <citation type="submission" date="2020-04" db="EMBL/GenBank/DDBJ databases">
        <title>Complete genome sequence of Spiroplasma platyhelix ATCC 51748, an insect isolate.</title>
        <authorList>
            <person name="Green E.A."/>
            <person name="Klassen J.L."/>
        </authorList>
    </citation>
    <scope>NUCLEOTIDE SEQUENCE [LARGE SCALE GENOMIC DNA]</scope>
    <source>
        <strain evidence="6 7">PALS-1</strain>
    </source>
</reference>
<evidence type="ECO:0000313" key="6">
    <source>
        <dbReference type="EMBL" id="NKE38240.1"/>
    </source>
</evidence>
<sequence>MRDGVTLRCDQCKEENYIADRNKKKQVEKLAVNKYCSRCNSHTLHKEKK</sequence>
<evidence type="ECO:0000256" key="3">
    <source>
        <dbReference type="ARBA" id="ARBA00023274"/>
    </source>
</evidence>
<dbReference type="InterPro" id="IPR011332">
    <property type="entry name" value="Ribosomal_zn-bd"/>
</dbReference>
<evidence type="ECO:0000256" key="4">
    <source>
        <dbReference type="ARBA" id="ARBA00035176"/>
    </source>
</evidence>
<dbReference type="Pfam" id="PF00471">
    <property type="entry name" value="Ribosomal_L33"/>
    <property type="match status" value="1"/>
</dbReference>
<dbReference type="NCBIfam" id="NF001860">
    <property type="entry name" value="PRK00595.1"/>
    <property type="match status" value="1"/>
</dbReference>
<evidence type="ECO:0000313" key="7">
    <source>
        <dbReference type="Proteomes" id="UP000584587"/>
    </source>
</evidence>
<dbReference type="NCBIfam" id="TIGR01023">
    <property type="entry name" value="rpmG_bact"/>
    <property type="match status" value="1"/>
</dbReference>
<accession>A0A846TPP0</accession>
<comment type="caution">
    <text evidence="6">The sequence shown here is derived from an EMBL/GenBank/DDBJ whole genome shotgun (WGS) entry which is preliminary data.</text>
</comment>
<dbReference type="InterPro" id="IPR001705">
    <property type="entry name" value="Ribosomal_bL33"/>
</dbReference>
<keyword evidence="7" id="KW-1185">Reference proteome</keyword>
<dbReference type="EMBL" id="JAAVVK010000001">
    <property type="protein sequence ID" value="NKE38240.1"/>
    <property type="molecule type" value="Genomic_DNA"/>
</dbReference>
<organism evidence="6 7">
    <name type="scientific">Spiroplasma platyhelix PALS-1</name>
    <dbReference type="NCBI Taxonomy" id="1276218"/>
    <lineage>
        <taxon>Bacteria</taxon>
        <taxon>Bacillati</taxon>
        <taxon>Mycoplasmatota</taxon>
        <taxon>Mollicutes</taxon>
        <taxon>Entomoplasmatales</taxon>
        <taxon>Spiroplasmataceae</taxon>
        <taxon>Spiroplasma</taxon>
    </lineage>
</organism>
<gene>
    <name evidence="5 6" type="primary">rpmG</name>
    <name evidence="6" type="ORF">HER12_00520</name>
</gene>
<dbReference type="SUPFAM" id="SSF57829">
    <property type="entry name" value="Zn-binding ribosomal proteins"/>
    <property type="match status" value="1"/>
</dbReference>
<comment type="similarity">
    <text evidence="1 5">Belongs to the bacterial ribosomal protein bL33 family.</text>
</comment>
<dbReference type="Proteomes" id="UP000584587">
    <property type="component" value="Unassembled WGS sequence"/>
</dbReference>
<protein>
    <recommendedName>
        <fullName evidence="4 5">Large ribosomal subunit protein bL33</fullName>
    </recommendedName>
</protein>
<evidence type="ECO:0000256" key="2">
    <source>
        <dbReference type="ARBA" id="ARBA00022980"/>
    </source>
</evidence>
<evidence type="ECO:0000256" key="1">
    <source>
        <dbReference type="ARBA" id="ARBA00007596"/>
    </source>
</evidence>
<dbReference type="HAMAP" id="MF_00294">
    <property type="entry name" value="Ribosomal_bL33"/>
    <property type="match status" value="1"/>
</dbReference>
<proteinExistence type="inferred from homology"/>
<dbReference type="RefSeq" id="WP_168104717.1">
    <property type="nucleotide sequence ID" value="NZ_CP051215.1"/>
</dbReference>
<dbReference type="NCBIfam" id="NF001764">
    <property type="entry name" value="PRK00504.1"/>
    <property type="match status" value="1"/>
</dbReference>
<dbReference type="GO" id="GO:0003735">
    <property type="term" value="F:structural constituent of ribosome"/>
    <property type="evidence" value="ECO:0007669"/>
    <property type="project" value="InterPro"/>
</dbReference>
<dbReference type="GO" id="GO:0005737">
    <property type="term" value="C:cytoplasm"/>
    <property type="evidence" value="ECO:0007669"/>
    <property type="project" value="UniProtKB-ARBA"/>
</dbReference>
<keyword evidence="2 5" id="KW-0689">Ribosomal protein</keyword>
<dbReference type="GO" id="GO:0006412">
    <property type="term" value="P:translation"/>
    <property type="evidence" value="ECO:0007669"/>
    <property type="project" value="UniProtKB-UniRule"/>
</dbReference>
<evidence type="ECO:0000256" key="5">
    <source>
        <dbReference type="HAMAP-Rule" id="MF_00294"/>
    </source>
</evidence>
<dbReference type="GO" id="GO:0005840">
    <property type="term" value="C:ribosome"/>
    <property type="evidence" value="ECO:0007669"/>
    <property type="project" value="UniProtKB-KW"/>
</dbReference>
<dbReference type="Gene3D" id="2.20.28.120">
    <property type="entry name" value="Ribosomal protein L33"/>
    <property type="match status" value="1"/>
</dbReference>
<dbReference type="GO" id="GO:1990904">
    <property type="term" value="C:ribonucleoprotein complex"/>
    <property type="evidence" value="ECO:0007669"/>
    <property type="project" value="UniProtKB-KW"/>
</dbReference>